<dbReference type="GO" id="GO:0005743">
    <property type="term" value="C:mitochondrial inner membrane"/>
    <property type="evidence" value="ECO:0007669"/>
    <property type="project" value="UniProtKB-SubCell"/>
</dbReference>
<evidence type="ECO:0000256" key="5">
    <source>
        <dbReference type="ARBA" id="ARBA00022792"/>
    </source>
</evidence>
<evidence type="ECO:0000256" key="2">
    <source>
        <dbReference type="ARBA" id="ARBA00006416"/>
    </source>
</evidence>
<comment type="subcellular location">
    <subcellularLocation>
        <location evidence="1 9">Mitochondrion inner membrane</location>
        <topology evidence="1 9">Multi-pass membrane protein</topology>
    </subcellularLocation>
</comment>
<keyword evidence="8 9" id="KW-0472">Membrane</keyword>
<evidence type="ECO:0000256" key="4">
    <source>
        <dbReference type="ARBA" id="ARBA00022692"/>
    </source>
</evidence>
<keyword evidence="4 9" id="KW-0812">Transmembrane</keyword>
<proteinExistence type="inferred from homology"/>
<keyword evidence="7 9" id="KW-0496">Mitochondrion</keyword>
<dbReference type="AlphaFoldDB" id="A0A0N7ZB97"/>
<keyword evidence="3 9" id="KW-0813">Transport</keyword>
<reference evidence="10" key="1">
    <citation type="submission" date="2015-09" db="EMBL/GenBank/DDBJ databases">
        <title>Scylla olivacea transcriptome.</title>
        <authorList>
            <person name="Ikhwanuddin M."/>
        </authorList>
    </citation>
    <scope>NUCLEOTIDE SEQUENCE</scope>
</reference>
<evidence type="ECO:0000256" key="9">
    <source>
        <dbReference type="RuleBase" id="RU363100"/>
    </source>
</evidence>
<sequence>MAATLIKKGLDQLKSPEFRNYLMSTHFWGPVANWGIPLAAIADTRKPPEYISGKMTFALCLYSAIFMRFAIKVQPRNLLLFACHITNETAQIVQNPLRPEPPSCTTMTHQGKHLVLHHHLVLKISFLAMGVSARILYTLNFVMLLNHRQI</sequence>
<evidence type="ECO:0000256" key="3">
    <source>
        <dbReference type="ARBA" id="ARBA00022448"/>
    </source>
</evidence>
<evidence type="ECO:0000256" key="6">
    <source>
        <dbReference type="ARBA" id="ARBA00022989"/>
    </source>
</evidence>
<evidence type="ECO:0000256" key="8">
    <source>
        <dbReference type="ARBA" id="ARBA00023136"/>
    </source>
</evidence>
<comment type="function">
    <text evidence="9">Mediates the uptake of pyruvate into mitochondria.</text>
</comment>
<dbReference type="GO" id="GO:0006850">
    <property type="term" value="P:pyruvate import into mitochondria"/>
    <property type="evidence" value="ECO:0007669"/>
    <property type="project" value="InterPro"/>
</dbReference>
<evidence type="ECO:0000313" key="10">
    <source>
        <dbReference type="EMBL" id="JAI61040.1"/>
    </source>
</evidence>
<name>A0A0N7ZB97_SCYOL</name>
<dbReference type="EMBL" id="GDRN01087394">
    <property type="protein sequence ID" value="JAI61040.1"/>
    <property type="molecule type" value="Transcribed_RNA"/>
</dbReference>
<organism evidence="10">
    <name type="scientific">Scylla olivacea</name>
    <name type="common">Orange mud crab</name>
    <name type="synonym">Cancer olivacea</name>
    <dbReference type="NCBI Taxonomy" id="85551"/>
    <lineage>
        <taxon>Eukaryota</taxon>
        <taxon>Metazoa</taxon>
        <taxon>Ecdysozoa</taxon>
        <taxon>Arthropoda</taxon>
        <taxon>Crustacea</taxon>
        <taxon>Multicrustacea</taxon>
        <taxon>Malacostraca</taxon>
        <taxon>Eumalacostraca</taxon>
        <taxon>Eucarida</taxon>
        <taxon>Decapoda</taxon>
        <taxon>Pleocyemata</taxon>
        <taxon>Brachyura</taxon>
        <taxon>Eubrachyura</taxon>
        <taxon>Portunoidea</taxon>
        <taxon>Portunidae</taxon>
        <taxon>Portuninae</taxon>
        <taxon>Scylla</taxon>
    </lineage>
</organism>
<feature type="transmembrane region" description="Helical" evidence="9">
    <location>
        <begin position="55"/>
        <end position="71"/>
    </location>
</feature>
<comment type="similarity">
    <text evidence="2 9">Belongs to the mitochondrial pyruvate carrier (MPC) (TC 2.A.105) family.</text>
</comment>
<evidence type="ECO:0000256" key="7">
    <source>
        <dbReference type="ARBA" id="ARBA00023128"/>
    </source>
</evidence>
<evidence type="ECO:0000256" key="1">
    <source>
        <dbReference type="ARBA" id="ARBA00004448"/>
    </source>
</evidence>
<feature type="transmembrane region" description="Helical" evidence="9">
    <location>
        <begin position="124"/>
        <end position="145"/>
    </location>
</feature>
<dbReference type="InterPro" id="IPR005336">
    <property type="entry name" value="MPC"/>
</dbReference>
<dbReference type="PANTHER" id="PTHR14154">
    <property type="entry name" value="UPF0041 BRAIN PROTEIN 44-RELATED"/>
    <property type="match status" value="1"/>
</dbReference>
<keyword evidence="5 9" id="KW-0999">Mitochondrion inner membrane</keyword>
<keyword evidence="6 9" id="KW-1133">Transmembrane helix</keyword>
<accession>A0A0N7ZB97</accession>
<dbReference type="Pfam" id="PF03650">
    <property type="entry name" value="MPC"/>
    <property type="match status" value="1"/>
</dbReference>
<protein>
    <recommendedName>
        <fullName evidence="9">Mitochondrial pyruvate carrier</fullName>
    </recommendedName>
</protein>